<protein>
    <submittedName>
        <fullName evidence="2">Methyl-accepting chemotaxis protein</fullName>
    </submittedName>
</protein>
<accession>A0A2S5SZQ9</accession>
<keyword evidence="3" id="KW-1185">Reference proteome</keyword>
<feature type="non-terminal residue" evidence="2">
    <location>
        <position position="1"/>
    </location>
</feature>
<comment type="caution">
    <text evidence="2">The sequence shown here is derived from an EMBL/GenBank/DDBJ whole genome shotgun (WGS) entry which is preliminary data.</text>
</comment>
<feature type="compositionally biased region" description="Low complexity" evidence="1">
    <location>
        <begin position="43"/>
        <end position="52"/>
    </location>
</feature>
<reference evidence="2 3" key="1">
    <citation type="submission" date="2018-02" db="EMBL/GenBank/DDBJ databases">
        <title>Reclassifiation of [Polyangium] brachysporum DSM 7029 as Guopingzhaonella breviflexa gen. nov., sp. nov., a member of the family Comamonadaceae.</title>
        <authorList>
            <person name="Tang B."/>
        </authorList>
    </citation>
    <scope>NUCLEOTIDE SEQUENCE [LARGE SCALE GENOMIC DNA]</scope>
    <source>
        <strain evidence="2 3">DSM 15344</strain>
    </source>
</reference>
<feature type="region of interest" description="Disordered" evidence="1">
    <location>
        <begin position="43"/>
        <end position="94"/>
    </location>
</feature>
<organism evidence="2 3">
    <name type="scientific">Caldimonas thermodepolymerans</name>
    <dbReference type="NCBI Taxonomy" id="215580"/>
    <lineage>
        <taxon>Bacteria</taxon>
        <taxon>Pseudomonadati</taxon>
        <taxon>Pseudomonadota</taxon>
        <taxon>Betaproteobacteria</taxon>
        <taxon>Burkholderiales</taxon>
        <taxon>Sphaerotilaceae</taxon>
        <taxon>Caldimonas</taxon>
    </lineage>
</organism>
<dbReference type="EMBL" id="PSNY01000042">
    <property type="protein sequence ID" value="PPE68241.1"/>
    <property type="molecule type" value="Genomic_DNA"/>
</dbReference>
<evidence type="ECO:0000256" key="1">
    <source>
        <dbReference type="SAM" id="MobiDB-lite"/>
    </source>
</evidence>
<evidence type="ECO:0000313" key="3">
    <source>
        <dbReference type="Proteomes" id="UP000239406"/>
    </source>
</evidence>
<proteinExistence type="predicted"/>
<sequence>AALVEESTAAAESLRQQAQKLAELVSTFKLRQADALAAQTISRARATAATPRPATPPAAPKRSEAAAPAAQPAARPAPAPVPAETTGDDDWTTF</sequence>
<evidence type="ECO:0000313" key="2">
    <source>
        <dbReference type="EMBL" id="PPE68241.1"/>
    </source>
</evidence>
<dbReference type="Proteomes" id="UP000239406">
    <property type="component" value="Unassembled WGS sequence"/>
</dbReference>
<name>A0A2S5SZQ9_9BURK</name>
<feature type="compositionally biased region" description="Low complexity" evidence="1">
    <location>
        <begin position="65"/>
        <end position="74"/>
    </location>
</feature>
<gene>
    <name evidence="2" type="ORF">C1702_18145</name>
</gene>
<dbReference type="AlphaFoldDB" id="A0A2S5SZQ9"/>